<name>A0A099NZH5_PICKU</name>
<dbReference type="EMBL" id="JQFK01000022">
    <property type="protein sequence ID" value="KGK38218.1"/>
    <property type="molecule type" value="Genomic_DNA"/>
</dbReference>
<dbReference type="InterPro" id="IPR018253">
    <property type="entry name" value="DnaJ_domain_CS"/>
</dbReference>
<protein>
    <recommendedName>
        <fullName evidence="2">J domain-containing protein</fullName>
    </recommendedName>
</protein>
<evidence type="ECO:0000313" key="4">
    <source>
        <dbReference type="Proteomes" id="UP000029867"/>
    </source>
</evidence>
<dbReference type="PRINTS" id="PR00625">
    <property type="entry name" value="JDOMAIN"/>
</dbReference>
<feature type="region of interest" description="Disordered" evidence="1">
    <location>
        <begin position="122"/>
        <end position="158"/>
    </location>
</feature>
<dbReference type="CDD" id="cd06257">
    <property type="entry name" value="DnaJ"/>
    <property type="match status" value="1"/>
</dbReference>
<dbReference type="PROSITE" id="PS50076">
    <property type="entry name" value="DNAJ_2"/>
    <property type="match status" value="1"/>
</dbReference>
<dbReference type="PROSITE" id="PS00636">
    <property type="entry name" value="DNAJ_1"/>
    <property type="match status" value="1"/>
</dbReference>
<dbReference type="HOGENOM" id="CLU_025145_3_1_1"/>
<dbReference type="SMART" id="SM00271">
    <property type="entry name" value="DnaJ"/>
    <property type="match status" value="1"/>
</dbReference>
<dbReference type="InterPro" id="IPR001623">
    <property type="entry name" value="DnaJ_domain"/>
</dbReference>
<evidence type="ECO:0000313" key="3">
    <source>
        <dbReference type="EMBL" id="KGK38218.1"/>
    </source>
</evidence>
<comment type="caution">
    <text evidence="3">The sequence shown here is derived from an EMBL/GenBank/DDBJ whole genome shotgun (WGS) entry which is preliminary data.</text>
</comment>
<dbReference type="GO" id="GO:0005829">
    <property type="term" value="C:cytosol"/>
    <property type="evidence" value="ECO:0007669"/>
    <property type="project" value="EnsemblFungi"/>
</dbReference>
<dbReference type="PANTHER" id="PTHR45006:SF2">
    <property type="entry name" value="PROTEIN CAJ1"/>
    <property type="match status" value="1"/>
</dbReference>
<reference evidence="4" key="1">
    <citation type="journal article" date="2014" name="Microb. Cell Fact.">
        <title>Exploiting Issatchenkia orientalis SD108 for succinic acid production.</title>
        <authorList>
            <person name="Xiao H."/>
            <person name="Shao Z."/>
            <person name="Jiang Y."/>
            <person name="Dole S."/>
            <person name="Zhao H."/>
        </authorList>
    </citation>
    <scope>NUCLEOTIDE SEQUENCE [LARGE SCALE GENOMIC DNA]</scope>
    <source>
        <strain evidence="4">SD108</strain>
    </source>
</reference>
<dbReference type="VEuPathDB" id="FungiDB:C5L36_0D01320"/>
<feature type="region of interest" description="Disordered" evidence="1">
    <location>
        <begin position="393"/>
        <end position="469"/>
    </location>
</feature>
<feature type="domain" description="J" evidence="2">
    <location>
        <begin position="6"/>
        <end position="70"/>
    </location>
</feature>
<dbReference type="Pfam" id="PF14308">
    <property type="entry name" value="DnaJ-X"/>
    <property type="match status" value="1"/>
</dbReference>
<proteinExistence type="predicted"/>
<dbReference type="InterPro" id="IPR026894">
    <property type="entry name" value="DnaJ_X"/>
</dbReference>
<organism evidence="3 4">
    <name type="scientific">Pichia kudriavzevii</name>
    <name type="common">Yeast</name>
    <name type="synonym">Issatchenkia orientalis</name>
    <dbReference type="NCBI Taxonomy" id="4909"/>
    <lineage>
        <taxon>Eukaryota</taxon>
        <taxon>Fungi</taxon>
        <taxon>Dikarya</taxon>
        <taxon>Ascomycota</taxon>
        <taxon>Saccharomycotina</taxon>
        <taxon>Pichiomycetes</taxon>
        <taxon>Pichiales</taxon>
        <taxon>Pichiaceae</taxon>
        <taxon>Pichia</taxon>
    </lineage>
</organism>
<evidence type="ECO:0000259" key="2">
    <source>
        <dbReference type="PROSITE" id="PS50076"/>
    </source>
</evidence>
<evidence type="ECO:0000256" key="1">
    <source>
        <dbReference type="SAM" id="MobiDB-lite"/>
    </source>
</evidence>
<dbReference type="eggNOG" id="KOG0691">
    <property type="taxonomic scope" value="Eukaryota"/>
</dbReference>
<gene>
    <name evidence="3" type="ORF">JL09_g2588</name>
</gene>
<sequence>MVVDTEYYDILGTTPTATPLEIKKAYRKAALKWHPDKNPSPEAESKFQQIAQAYQVLSDEEKRKLYDEIGKEEMEKAPGGVAQEDIDPREFFTMIFGGEKVKEWVGELAFLEMLFNQETETEMSDSTHMTLHGGKKSRDVADGSNAGAGGDGVGNKPQMNAETIKRQRELEEKKVHELAEKLITKMKPVIAVGNDKDSEDYHLYIKDITNEIEEIKLESFGLEICHLIGRIYIFKATAFLKSKKMFGGIRKIGSNFKQSKETVKGMLDMISQATEAQNTLEALQALELTEEEEDPYKRAQYEQAITGKVISVAWASSKFEITQTLYAVCNLVLNDKSVPLHERKLRAELLAITGAYFANAQRDADEDGYAMVFEKLMKDANLMKARDLKREAALKARQRMRQGQDTKGQETKSQPTLEHTTHGAAGSATPTVSTGDTVPGGNATTTSSGSMEHASPPGSHAHSRSGSGFFKKFKVKFK</sequence>
<dbReference type="GO" id="GO:1901981">
    <property type="term" value="F:phosphatidylinositol phosphate binding"/>
    <property type="evidence" value="ECO:0007669"/>
    <property type="project" value="EnsemblFungi"/>
</dbReference>
<dbReference type="GO" id="GO:0016558">
    <property type="term" value="P:protein import into peroxisome matrix"/>
    <property type="evidence" value="ECO:0007669"/>
    <property type="project" value="TreeGrafter"/>
</dbReference>
<dbReference type="SUPFAM" id="SSF46565">
    <property type="entry name" value="Chaperone J-domain"/>
    <property type="match status" value="1"/>
</dbReference>
<dbReference type="InterPro" id="IPR036869">
    <property type="entry name" value="J_dom_sf"/>
</dbReference>
<accession>A0A099NZH5</accession>
<dbReference type="GO" id="GO:0005886">
    <property type="term" value="C:plasma membrane"/>
    <property type="evidence" value="ECO:0007669"/>
    <property type="project" value="EnsemblFungi"/>
</dbReference>
<feature type="compositionally biased region" description="Polar residues" evidence="1">
    <location>
        <begin position="428"/>
        <end position="450"/>
    </location>
</feature>
<dbReference type="PANTHER" id="PTHR45006">
    <property type="entry name" value="DNAJ-LIKE PROTEIN 1"/>
    <property type="match status" value="1"/>
</dbReference>
<dbReference type="InterPro" id="IPR052814">
    <property type="entry name" value="Peroxisomal_DnaJ"/>
</dbReference>
<dbReference type="AlphaFoldDB" id="A0A099NZH5"/>
<dbReference type="Pfam" id="PF00226">
    <property type="entry name" value="DnaJ"/>
    <property type="match status" value="1"/>
</dbReference>
<dbReference type="Gene3D" id="1.10.287.110">
    <property type="entry name" value="DnaJ domain"/>
    <property type="match status" value="1"/>
</dbReference>
<dbReference type="Proteomes" id="UP000029867">
    <property type="component" value="Unassembled WGS sequence"/>
</dbReference>